<proteinExistence type="inferred from homology"/>
<dbReference type="PANTHER" id="PTHR30632">
    <property type="entry name" value="MOLYBDATE-BINDING PERIPLASMIC PROTEIN"/>
    <property type="match status" value="1"/>
</dbReference>
<evidence type="ECO:0000313" key="8">
    <source>
        <dbReference type="EMBL" id="SHF45217.1"/>
    </source>
</evidence>
<organism evidence="8 9">
    <name type="scientific">Loktanella atrilutea</name>
    <dbReference type="NCBI Taxonomy" id="366533"/>
    <lineage>
        <taxon>Bacteria</taxon>
        <taxon>Pseudomonadati</taxon>
        <taxon>Pseudomonadota</taxon>
        <taxon>Alphaproteobacteria</taxon>
        <taxon>Rhodobacterales</taxon>
        <taxon>Roseobacteraceae</taxon>
        <taxon>Loktanella</taxon>
    </lineage>
</organism>
<reference evidence="9" key="1">
    <citation type="submission" date="2016-11" db="EMBL/GenBank/DDBJ databases">
        <authorList>
            <person name="Varghese N."/>
            <person name="Submissions S."/>
        </authorList>
    </citation>
    <scope>NUCLEOTIDE SEQUENCE [LARGE SCALE GENOMIC DNA]</scope>
    <source>
        <strain evidence="9">DSM 29326</strain>
    </source>
</reference>
<dbReference type="PIRSF" id="PIRSF004846">
    <property type="entry name" value="ModA"/>
    <property type="match status" value="1"/>
</dbReference>
<evidence type="ECO:0000256" key="7">
    <source>
        <dbReference type="SAM" id="SignalP"/>
    </source>
</evidence>
<keyword evidence="9" id="KW-1185">Reference proteome</keyword>
<dbReference type="GO" id="GO:1901359">
    <property type="term" value="F:tungstate binding"/>
    <property type="evidence" value="ECO:0007669"/>
    <property type="project" value="UniProtKB-ARBA"/>
</dbReference>
<dbReference type="InterPro" id="IPR005950">
    <property type="entry name" value="ModA"/>
</dbReference>
<comment type="subunit">
    <text evidence="5">The complex is composed of two ATP-binding proteins (ModC), two transmembrane proteins (ModB) and a solute-binding protein (ModA).</text>
</comment>
<dbReference type="InterPro" id="IPR050682">
    <property type="entry name" value="ModA/WtpA"/>
</dbReference>
<dbReference type="Pfam" id="PF13531">
    <property type="entry name" value="SBP_bac_11"/>
    <property type="match status" value="1"/>
</dbReference>
<feature type="signal peptide" evidence="7">
    <location>
        <begin position="1"/>
        <end position="24"/>
    </location>
</feature>
<dbReference type="NCBIfam" id="TIGR01256">
    <property type="entry name" value="modA"/>
    <property type="match status" value="1"/>
</dbReference>
<name>A0A1M5BSH0_LOKAT</name>
<dbReference type="EMBL" id="FQUE01000006">
    <property type="protein sequence ID" value="SHF45217.1"/>
    <property type="molecule type" value="Genomic_DNA"/>
</dbReference>
<dbReference type="FunFam" id="3.40.190.10:FF:000035">
    <property type="entry name" value="Molybdate ABC transporter substrate-binding protein"/>
    <property type="match status" value="1"/>
</dbReference>
<gene>
    <name evidence="8" type="ORF">SAMN05444339_106144</name>
</gene>
<evidence type="ECO:0000256" key="4">
    <source>
        <dbReference type="ARBA" id="ARBA00022729"/>
    </source>
</evidence>
<dbReference type="GO" id="GO:0015689">
    <property type="term" value="P:molybdate ion transport"/>
    <property type="evidence" value="ECO:0007669"/>
    <property type="project" value="InterPro"/>
</dbReference>
<feature type="binding site" evidence="6">
    <location>
        <position position="69"/>
    </location>
    <ligand>
        <name>molybdate</name>
        <dbReference type="ChEBI" id="CHEBI:36264"/>
    </ligand>
</feature>
<feature type="chain" id="PRO_5009909128" evidence="7">
    <location>
        <begin position="25"/>
        <end position="270"/>
    </location>
</feature>
<dbReference type="GO" id="GO:0046872">
    <property type="term" value="F:metal ion binding"/>
    <property type="evidence" value="ECO:0007669"/>
    <property type="project" value="UniProtKB-KW"/>
</dbReference>
<evidence type="ECO:0000256" key="5">
    <source>
        <dbReference type="ARBA" id="ARBA00062515"/>
    </source>
</evidence>
<comment type="similarity">
    <text evidence="1">Belongs to the bacterial solute-binding protein ModA family.</text>
</comment>
<dbReference type="GO" id="GO:0030973">
    <property type="term" value="F:molybdate ion binding"/>
    <property type="evidence" value="ECO:0007669"/>
    <property type="project" value="TreeGrafter"/>
</dbReference>
<dbReference type="GO" id="GO:0030288">
    <property type="term" value="C:outer membrane-bounded periplasmic space"/>
    <property type="evidence" value="ECO:0007669"/>
    <property type="project" value="TreeGrafter"/>
</dbReference>
<evidence type="ECO:0000256" key="2">
    <source>
        <dbReference type="ARBA" id="ARBA00022505"/>
    </source>
</evidence>
<evidence type="ECO:0000313" key="9">
    <source>
        <dbReference type="Proteomes" id="UP000183987"/>
    </source>
</evidence>
<dbReference type="Proteomes" id="UP000183987">
    <property type="component" value="Unassembled WGS sequence"/>
</dbReference>
<keyword evidence="2 6" id="KW-0500">Molybdenum</keyword>
<keyword evidence="4 7" id="KW-0732">Signal</keyword>
<protein>
    <submittedName>
        <fullName evidence="8">Molybdate transport system substrate-binding protein</fullName>
    </submittedName>
</protein>
<feature type="binding site" evidence="6">
    <location>
        <position position="42"/>
    </location>
    <ligand>
        <name>molybdate</name>
        <dbReference type="ChEBI" id="CHEBI:36264"/>
    </ligand>
</feature>
<dbReference type="SUPFAM" id="SSF53850">
    <property type="entry name" value="Periplasmic binding protein-like II"/>
    <property type="match status" value="1"/>
</dbReference>
<dbReference type="OrthoDB" id="9785015at2"/>
<feature type="binding site" evidence="6">
    <location>
        <position position="154"/>
    </location>
    <ligand>
        <name>molybdate</name>
        <dbReference type="ChEBI" id="CHEBI:36264"/>
    </ligand>
</feature>
<feature type="binding site" evidence="6">
    <location>
        <position position="181"/>
    </location>
    <ligand>
        <name>molybdate</name>
        <dbReference type="ChEBI" id="CHEBI:36264"/>
    </ligand>
</feature>
<dbReference type="PANTHER" id="PTHR30632:SF17">
    <property type="entry name" value="MOLYBDATE-BINDING PROTEIN MODA"/>
    <property type="match status" value="1"/>
</dbReference>
<evidence type="ECO:0000256" key="1">
    <source>
        <dbReference type="ARBA" id="ARBA00009175"/>
    </source>
</evidence>
<keyword evidence="3 6" id="KW-0479">Metal-binding</keyword>
<dbReference type="STRING" id="366533.SAMN05444339_106144"/>
<evidence type="ECO:0000256" key="6">
    <source>
        <dbReference type="PIRSR" id="PIRSR004846-1"/>
    </source>
</evidence>
<sequence length="270" mass="27614">MPSFRSFGPAAATRLALIMACVMAATTVRAAADDITVFAAASLKTAMDTIAADWTAATGLTAAVSLGGSSELARQIQQGAPADVFVSANPEWMDLLEADGLVVSGSRFDLLGNRLVLIAHDRDAAPVDIAPGFDLAGLLGEDRLAMAMVDAVPAGIYGKAALTGLGVWDAVAPHVAQASNVRAALAYVAAGEAPFGIVYATDAVAEDRVSVVGTFPETSHPAIVYPAAALTTGDSSLAADFLTYLRGDAARDVFLQQGFTVLTSKTAGRN</sequence>
<feature type="binding site" evidence="6">
    <location>
        <position position="199"/>
    </location>
    <ligand>
        <name>molybdate</name>
        <dbReference type="ChEBI" id="CHEBI:36264"/>
    </ligand>
</feature>
<evidence type="ECO:0000256" key="3">
    <source>
        <dbReference type="ARBA" id="ARBA00022723"/>
    </source>
</evidence>
<dbReference type="AlphaFoldDB" id="A0A1M5BSH0"/>
<dbReference type="Gene3D" id="3.40.190.10">
    <property type="entry name" value="Periplasmic binding protein-like II"/>
    <property type="match status" value="2"/>
</dbReference>
<accession>A0A1M5BSH0</accession>
<dbReference type="RefSeq" id="WP_072857789.1">
    <property type="nucleotide sequence ID" value="NZ_FQUE01000006.1"/>
</dbReference>